<gene>
    <name evidence="2" type="ORF">EPA93_00035</name>
    <name evidence="3" type="ORF">EPA93_00060</name>
    <name evidence="4" type="ORF">EPA93_15530</name>
    <name evidence="5" type="ORF">EPA93_15560</name>
</gene>
<dbReference type="KEGG" id="kbs:EPA93_00035"/>
<proteinExistence type="predicted"/>
<evidence type="ECO:0000313" key="5">
    <source>
        <dbReference type="EMBL" id="QBD77331.1"/>
    </source>
</evidence>
<accession>A0A4V0YYT4</accession>
<dbReference type="EMBL" id="CP035758">
    <property type="protein sequence ID" value="QBD77325.1"/>
    <property type="molecule type" value="Genomic_DNA"/>
</dbReference>
<dbReference type="KEGG" id="kbs:EPA93_15560"/>
<keyword evidence="6" id="KW-1185">Reference proteome</keyword>
<protein>
    <submittedName>
        <fullName evidence="5">Uncharacterized protein</fullName>
    </submittedName>
</protein>
<dbReference type="AlphaFoldDB" id="A0A4V0YYT4"/>
<feature type="region of interest" description="Disordered" evidence="1">
    <location>
        <begin position="58"/>
        <end position="77"/>
    </location>
</feature>
<name>A0A4V0YYT4_KTERU</name>
<dbReference type="Proteomes" id="UP000290365">
    <property type="component" value="Chromosome"/>
</dbReference>
<feature type="compositionally biased region" description="Basic residues" evidence="1">
    <location>
        <begin position="68"/>
        <end position="77"/>
    </location>
</feature>
<evidence type="ECO:0000313" key="3">
    <source>
        <dbReference type="EMBL" id="QBD74471.1"/>
    </source>
</evidence>
<organism evidence="5 6">
    <name type="scientific">Ktedonosporobacter rubrisoli</name>
    <dbReference type="NCBI Taxonomy" id="2509675"/>
    <lineage>
        <taxon>Bacteria</taxon>
        <taxon>Bacillati</taxon>
        <taxon>Chloroflexota</taxon>
        <taxon>Ktedonobacteria</taxon>
        <taxon>Ktedonobacterales</taxon>
        <taxon>Ktedonosporobacteraceae</taxon>
        <taxon>Ktedonosporobacter</taxon>
    </lineage>
</organism>
<dbReference type="EMBL" id="CP035758">
    <property type="protein sequence ID" value="QBD74471.1"/>
    <property type="molecule type" value="Genomic_DNA"/>
</dbReference>
<evidence type="ECO:0000256" key="1">
    <source>
        <dbReference type="SAM" id="MobiDB-lite"/>
    </source>
</evidence>
<reference evidence="5 6" key="1">
    <citation type="submission" date="2019-01" db="EMBL/GenBank/DDBJ databases">
        <title>Ktedonosporobacter rubrisoli SCAWS-G2.</title>
        <authorList>
            <person name="Huang Y."/>
            <person name="Yan B."/>
        </authorList>
    </citation>
    <scope>NUCLEOTIDE SEQUENCE [LARGE SCALE GENOMIC DNA]</scope>
    <source>
        <strain evidence="5 6">SCAWS-G2</strain>
    </source>
</reference>
<evidence type="ECO:0000313" key="4">
    <source>
        <dbReference type="EMBL" id="QBD77325.1"/>
    </source>
</evidence>
<sequence length="77" mass="9294">MQVYWIKSPSEITPAVVKRQGRTYTWIAVFNHEKDQVEYLHIEKQSLQPRHVQDEIDEREATEVQQRTTRKRILGHH</sequence>
<dbReference type="EMBL" id="CP035758">
    <property type="protein sequence ID" value="QBD77331.1"/>
    <property type="molecule type" value="Genomic_DNA"/>
</dbReference>
<dbReference type="KEGG" id="kbs:EPA93_00060"/>
<dbReference type="KEGG" id="kbs:EPA93_15530"/>
<dbReference type="EMBL" id="CP035758">
    <property type="protein sequence ID" value="QBD74467.1"/>
    <property type="molecule type" value="Genomic_DNA"/>
</dbReference>
<evidence type="ECO:0000313" key="2">
    <source>
        <dbReference type="EMBL" id="QBD74467.1"/>
    </source>
</evidence>
<evidence type="ECO:0000313" key="6">
    <source>
        <dbReference type="Proteomes" id="UP000290365"/>
    </source>
</evidence>
<dbReference type="RefSeq" id="WP_129885067.1">
    <property type="nucleotide sequence ID" value="NZ_CP035758.1"/>
</dbReference>